<feature type="domain" description="ATPase AAA-type core" evidence="1">
    <location>
        <begin position="2"/>
        <end position="60"/>
    </location>
</feature>
<protein>
    <recommendedName>
        <fullName evidence="1">ATPase AAA-type core domain-containing protein</fullName>
    </recommendedName>
</protein>
<gene>
    <name evidence="2" type="ORF">LR48_Vigan07g176100</name>
</gene>
<dbReference type="Gramene" id="KOM48057">
    <property type="protein sequence ID" value="KOM48057"/>
    <property type="gene ID" value="LR48_Vigan07g176100"/>
</dbReference>
<dbReference type="Pfam" id="PF00004">
    <property type="entry name" value="AAA"/>
    <property type="match status" value="1"/>
</dbReference>
<reference evidence="3" key="1">
    <citation type="journal article" date="2015" name="Proc. Natl. Acad. Sci. U.S.A.">
        <title>Genome sequencing of adzuki bean (Vigna angularis) provides insight into high starch and low fat accumulation and domestication.</title>
        <authorList>
            <person name="Yang K."/>
            <person name="Tian Z."/>
            <person name="Chen C."/>
            <person name="Luo L."/>
            <person name="Zhao B."/>
            <person name="Wang Z."/>
            <person name="Yu L."/>
            <person name="Li Y."/>
            <person name="Sun Y."/>
            <person name="Li W."/>
            <person name="Chen Y."/>
            <person name="Li Y."/>
            <person name="Zhang Y."/>
            <person name="Ai D."/>
            <person name="Zhao J."/>
            <person name="Shang C."/>
            <person name="Ma Y."/>
            <person name="Wu B."/>
            <person name="Wang M."/>
            <person name="Gao L."/>
            <person name="Sun D."/>
            <person name="Zhang P."/>
            <person name="Guo F."/>
            <person name="Wang W."/>
            <person name="Li Y."/>
            <person name="Wang J."/>
            <person name="Varshney R.K."/>
            <person name="Wang J."/>
            <person name="Ling H.Q."/>
            <person name="Wan P."/>
        </authorList>
    </citation>
    <scope>NUCLEOTIDE SEQUENCE</scope>
    <source>
        <strain evidence="3">cv. Jingnong 6</strain>
    </source>
</reference>
<name>A0A0L9UZQ6_PHAAN</name>
<dbReference type="Gene3D" id="3.40.50.300">
    <property type="entry name" value="P-loop containing nucleotide triphosphate hydrolases"/>
    <property type="match status" value="1"/>
</dbReference>
<organism evidence="2 3">
    <name type="scientific">Phaseolus angularis</name>
    <name type="common">Azuki bean</name>
    <name type="synonym">Vigna angularis</name>
    <dbReference type="NCBI Taxonomy" id="3914"/>
    <lineage>
        <taxon>Eukaryota</taxon>
        <taxon>Viridiplantae</taxon>
        <taxon>Streptophyta</taxon>
        <taxon>Embryophyta</taxon>
        <taxon>Tracheophyta</taxon>
        <taxon>Spermatophyta</taxon>
        <taxon>Magnoliopsida</taxon>
        <taxon>eudicotyledons</taxon>
        <taxon>Gunneridae</taxon>
        <taxon>Pentapetalae</taxon>
        <taxon>rosids</taxon>
        <taxon>fabids</taxon>
        <taxon>Fabales</taxon>
        <taxon>Fabaceae</taxon>
        <taxon>Papilionoideae</taxon>
        <taxon>50 kb inversion clade</taxon>
        <taxon>NPAAA clade</taxon>
        <taxon>indigoferoid/millettioid clade</taxon>
        <taxon>Phaseoleae</taxon>
        <taxon>Vigna</taxon>
    </lineage>
</organism>
<dbReference type="InterPro" id="IPR027417">
    <property type="entry name" value="P-loop_NTPase"/>
</dbReference>
<proteinExistence type="predicted"/>
<accession>A0A0L9UZQ6</accession>
<dbReference type="GO" id="GO:0005524">
    <property type="term" value="F:ATP binding"/>
    <property type="evidence" value="ECO:0007669"/>
    <property type="project" value="InterPro"/>
</dbReference>
<dbReference type="Proteomes" id="UP000053144">
    <property type="component" value="Chromosome 7"/>
</dbReference>
<dbReference type="AlphaFoldDB" id="A0A0L9UZQ6"/>
<dbReference type="STRING" id="3914.A0A0L9UZQ6"/>
<dbReference type="GO" id="GO:0016887">
    <property type="term" value="F:ATP hydrolysis activity"/>
    <property type="evidence" value="ECO:0007669"/>
    <property type="project" value="InterPro"/>
</dbReference>
<sequence>MSEFYGKSERLLGKVFSLANNLPNGAIIFLDEIDSFAVACDNEMHEATGRILSVLLRQFNLVGYCFMIHVMAC</sequence>
<dbReference type="SUPFAM" id="SSF52540">
    <property type="entry name" value="P-loop containing nucleoside triphosphate hydrolases"/>
    <property type="match status" value="1"/>
</dbReference>
<evidence type="ECO:0000313" key="2">
    <source>
        <dbReference type="EMBL" id="KOM48057.1"/>
    </source>
</evidence>
<evidence type="ECO:0000259" key="1">
    <source>
        <dbReference type="Pfam" id="PF00004"/>
    </source>
</evidence>
<dbReference type="InterPro" id="IPR003959">
    <property type="entry name" value="ATPase_AAA_core"/>
</dbReference>
<evidence type="ECO:0000313" key="3">
    <source>
        <dbReference type="Proteomes" id="UP000053144"/>
    </source>
</evidence>
<dbReference type="OMA" id="CDNEMHE"/>
<dbReference type="EMBL" id="CM003377">
    <property type="protein sequence ID" value="KOM48057.1"/>
    <property type="molecule type" value="Genomic_DNA"/>
</dbReference>